<dbReference type="Proteomes" id="UP001220064">
    <property type="component" value="Chromosome"/>
</dbReference>
<protein>
    <recommendedName>
        <fullName evidence="4">DUF1542 domain-containing protein</fullName>
    </recommendedName>
</protein>
<evidence type="ECO:0000313" key="3">
    <source>
        <dbReference type="Proteomes" id="UP001220064"/>
    </source>
</evidence>
<sequence length="326" mass="33113">MGILITILVLFAVFGGFSQAGGGRRQIQPGVGPGAGAGYGGGGFRSKRQIRQDEETQLADAQADARRWVDRLGGQVLNLEGTDTASKQAMADASERYTAARSAMADATTVKQARLARESALEGMHYVNAAREIMGMPAGPELPPLEGQRKAGKVTERRTVEQDGKQLTASPYASQETPNYYPGGVIAGRPVPAGWYSYPWWAGALQTGVWMMGYSMLFNSLFMGMSGVGYTGEEAAAGDFGGDAGDAGDADAGDADAGDAGDADGGDADAGDAGDGDFGDAGGDDGGFFGGGGDDGGFFGGGGDDGGGFFGGGDDGGGLFDFGFDF</sequence>
<accession>A0ABY7U9G6</accession>
<reference evidence="2 3" key="1">
    <citation type="submission" date="2020-10" db="EMBL/GenBank/DDBJ databases">
        <title>Complete genome sequence of Corynebacterium massiliense DSM 45435, type strain of Corynebacterium massiliense.</title>
        <authorList>
            <person name="Busche T."/>
            <person name="Kalinowski J."/>
            <person name="Ruckert C."/>
        </authorList>
    </citation>
    <scope>NUCLEOTIDE SEQUENCE [LARGE SCALE GENOMIC DNA]</scope>
    <source>
        <strain evidence="2 3">DSM 45435</strain>
    </source>
</reference>
<organism evidence="2 3">
    <name type="scientific">Corynebacterium massiliense DSM 45435</name>
    <dbReference type="NCBI Taxonomy" id="1121364"/>
    <lineage>
        <taxon>Bacteria</taxon>
        <taxon>Bacillati</taxon>
        <taxon>Actinomycetota</taxon>
        <taxon>Actinomycetes</taxon>
        <taxon>Mycobacteriales</taxon>
        <taxon>Corynebacteriaceae</taxon>
        <taxon>Corynebacterium</taxon>
    </lineage>
</organism>
<dbReference type="EMBL" id="CP063189">
    <property type="protein sequence ID" value="WCZ33026.1"/>
    <property type="molecule type" value="Genomic_DNA"/>
</dbReference>
<gene>
    <name evidence="2" type="ORF">CMASS_07985</name>
</gene>
<evidence type="ECO:0000256" key="1">
    <source>
        <dbReference type="SAM" id="MobiDB-lite"/>
    </source>
</evidence>
<name>A0ABY7U9G6_9CORY</name>
<evidence type="ECO:0008006" key="4">
    <source>
        <dbReference type="Google" id="ProtNLM"/>
    </source>
</evidence>
<evidence type="ECO:0000313" key="2">
    <source>
        <dbReference type="EMBL" id="WCZ33026.1"/>
    </source>
</evidence>
<feature type="region of interest" description="Disordered" evidence="1">
    <location>
        <begin position="241"/>
        <end position="286"/>
    </location>
</feature>
<feature type="compositionally biased region" description="Acidic residues" evidence="1">
    <location>
        <begin position="246"/>
        <end position="278"/>
    </location>
</feature>
<proteinExistence type="predicted"/>
<keyword evidence="3" id="KW-1185">Reference proteome</keyword>